<dbReference type="AlphaFoldDB" id="A0A2N3I2P0"/>
<accession>A0A2N3I2P0</accession>
<sequence>MNKVLLNQLVYFKRVNIPKYIEANIQSIALKHLELPDMGKLRDRMEGQLYYSRLRDDIFSEYAFENLIGLRKFDWDKRTKKNYNRKKYVFENKTLNLVLFAGDSLPKFSADHVSNCIFVHVNTDSRVLVSGLATKSMIDEMTVKQDSKIIEFADFKGLLEYNSMEELIMKME</sequence>
<dbReference type="EMBL" id="MVDE01000023">
    <property type="protein sequence ID" value="PKQ64571.1"/>
    <property type="molecule type" value="Genomic_DNA"/>
</dbReference>
<name>A0A2N3I2P0_9BACT</name>
<reference evidence="1 2" key="1">
    <citation type="journal article" date="2017" name="Front. Microbiol.">
        <title>Labilibaculum manganireducens gen. nov., sp. nov. and Labilibaculum filiforme sp. nov., Novel Bacteroidetes Isolated from Subsurface Sediments of the Baltic Sea.</title>
        <authorList>
            <person name="Vandieken V."/>
            <person name="Marshall I.P."/>
            <person name="Niemann H."/>
            <person name="Engelen B."/>
            <person name="Cypionka H."/>
        </authorList>
    </citation>
    <scope>NUCLEOTIDE SEQUENCE [LARGE SCALE GENOMIC DNA]</scope>
    <source>
        <strain evidence="1 2">59.10-2M</strain>
    </source>
</reference>
<organism evidence="1 2">
    <name type="scientific">Labilibaculum manganireducens</name>
    <dbReference type="NCBI Taxonomy" id="1940525"/>
    <lineage>
        <taxon>Bacteria</taxon>
        <taxon>Pseudomonadati</taxon>
        <taxon>Bacteroidota</taxon>
        <taxon>Bacteroidia</taxon>
        <taxon>Marinilabiliales</taxon>
        <taxon>Marinifilaceae</taxon>
        <taxon>Labilibaculum</taxon>
    </lineage>
</organism>
<dbReference type="Proteomes" id="UP000233618">
    <property type="component" value="Unassembled WGS sequence"/>
</dbReference>
<evidence type="ECO:0000313" key="1">
    <source>
        <dbReference type="EMBL" id="PKQ64571.1"/>
    </source>
</evidence>
<proteinExistence type="predicted"/>
<dbReference type="RefSeq" id="WP_101310552.1">
    <property type="nucleotide sequence ID" value="NZ_MVDE01000023.1"/>
</dbReference>
<gene>
    <name evidence="1" type="ORF">BZG01_14395</name>
</gene>
<keyword evidence="2" id="KW-1185">Reference proteome</keyword>
<comment type="caution">
    <text evidence="1">The sequence shown here is derived from an EMBL/GenBank/DDBJ whole genome shotgun (WGS) entry which is preliminary data.</text>
</comment>
<protein>
    <submittedName>
        <fullName evidence="1">Uncharacterized protein</fullName>
    </submittedName>
</protein>
<evidence type="ECO:0000313" key="2">
    <source>
        <dbReference type="Proteomes" id="UP000233618"/>
    </source>
</evidence>